<keyword evidence="7" id="KW-1185">Reference proteome</keyword>
<evidence type="ECO:0000313" key="8">
    <source>
        <dbReference type="WBParaSite" id="MBELARI_LOCUS13158"/>
    </source>
</evidence>
<dbReference type="GO" id="GO:0007606">
    <property type="term" value="P:sensory perception of chemical stimulus"/>
    <property type="evidence" value="ECO:0007669"/>
    <property type="project" value="InterPro"/>
</dbReference>
<comment type="subcellular location">
    <subcellularLocation>
        <location evidence="1">Membrane</location>
        <topology evidence="1">Multi-pass membrane protein</topology>
    </subcellularLocation>
</comment>
<proteinExistence type="inferred from homology"/>
<dbReference type="WBParaSite" id="MBELARI_LOCUS13158">
    <property type="protein sequence ID" value="MBELARI_LOCUS13158"/>
    <property type="gene ID" value="MBELARI_LOCUS13158"/>
</dbReference>
<evidence type="ECO:0000256" key="3">
    <source>
        <dbReference type="ARBA" id="ARBA00022692"/>
    </source>
</evidence>
<dbReference type="Pfam" id="PF03125">
    <property type="entry name" value="Sre"/>
    <property type="match status" value="1"/>
</dbReference>
<feature type="transmembrane region" description="Helical" evidence="6">
    <location>
        <begin position="111"/>
        <end position="137"/>
    </location>
</feature>
<reference evidence="8" key="1">
    <citation type="submission" date="2024-02" db="UniProtKB">
        <authorList>
            <consortium name="WormBaseParasite"/>
        </authorList>
    </citation>
    <scope>IDENTIFICATION</scope>
</reference>
<evidence type="ECO:0000256" key="6">
    <source>
        <dbReference type="SAM" id="Phobius"/>
    </source>
</evidence>
<keyword evidence="3 6" id="KW-0812">Transmembrane</keyword>
<feature type="transmembrane region" description="Helical" evidence="6">
    <location>
        <begin position="190"/>
        <end position="214"/>
    </location>
</feature>
<name>A0AAF3J330_9BILA</name>
<feature type="transmembrane region" description="Helical" evidence="6">
    <location>
        <begin position="69"/>
        <end position="91"/>
    </location>
</feature>
<dbReference type="InterPro" id="IPR004151">
    <property type="entry name" value="7TM_GPCR_serpentine_rcpt_Sre"/>
</dbReference>
<organism evidence="7 8">
    <name type="scientific">Mesorhabditis belari</name>
    <dbReference type="NCBI Taxonomy" id="2138241"/>
    <lineage>
        <taxon>Eukaryota</taxon>
        <taxon>Metazoa</taxon>
        <taxon>Ecdysozoa</taxon>
        <taxon>Nematoda</taxon>
        <taxon>Chromadorea</taxon>
        <taxon>Rhabditida</taxon>
        <taxon>Rhabditina</taxon>
        <taxon>Rhabditomorpha</taxon>
        <taxon>Rhabditoidea</taxon>
        <taxon>Rhabditidae</taxon>
        <taxon>Mesorhabditinae</taxon>
        <taxon>Mesorhabditis</taxon>
    </lineage>
</organism>
<dbReference type="GO" id="GO:0016020">
    <property type="term" value="C:membrane"/>
    <property type="evidence" value="ECO:0007669"/>
    <property type="project" value="UniProtKB-SubCell"/>
</dbReference>
<dbReference type="AlphaFoldDB" id="A0AAF3J330"/>
<accession>A0AAF3J330</accession>
<evidence type="ECO:0000313" key="7">
    <source>
        <dbReference type="Proteomes" id="UP000887575"/>
    </source>
</evidence>
<evidence type="ECO:0000256" key="2">
    <source>
        <dbReference type="ARBA" id="ARBA00006803"/>
    </source>
</evidence>
<dbReference type="PANTHER" id="PTHR23128">
    <property type="entry name" value="SERPENTINE RECEPTOR, CLASS E (EPSILON)-RELATED"/>
    <property type="match status" value="1"/>
</dbReference>
<keyword evidence="4 6" id="KW-1133">Transmembrane helix</keyword>
<sequence length="316" mass="36730">MSIQLLMFINMSIAYNDGIERVIWWSYGIEILLLSLMFIIAPISLYIFSTISVFHKNLVLITGKALPHFYIYAISRLTMIFYETGFIGVLVERSMATVYFATYEFNHRRSVLLWFIFIGIPLSFILNSCYFFAISFFTQDFMGWLEMSVSFSCGVGTYFLSNANANRIKELHLNGYTLNKRYQLTVNVKAIKVIILYILHTAFNNILFSILHLLHTSTSSSFIRNILGIVINVQLAFQLFIFSFIGLVWNRQIFELSKKKFLEKFYGMIIFRRDAHQNASTSRYASERVVDCNGKEMYTGASQNDYFNQLNSQWGP</sequence>
<evidence type="ECO:0000256" key="1">
    <source>
        <dbReference type="ARBA" id="ARBA00004141"/>
    </source>
</evidence>
<dbReference type="PANTHER" id="PTHR23128:SF132">
    <property type="entry name" value="SERPENTINE RECEPTOR, CLASS E (EPSILON)-RELATED"/>
    <property type="match status" value="1"/>
</dbReference>
<protein>
    <submittedName>
        <fullName evidence="8">Gustatory receptor</fullName>
    </submittedName>
</protein>
<evidence type="ECO:0000256" key="5">
    <source>
        <dbReference type="ARBA" id="ARBA00023136"/>
    </source>
</evidence>
<keyword evidence="5 6" id="KW-0472">Membrane</keyword>
<evidence type="ECO:0000256" key="4">
    <source>
        <dbReference type="ARBA" id="ARBA00022989"/>
    </source>
</evidence>
<feature type="transmembrane region" description="Helical" evidence="6">
    <location>
        <begin position="24"/>
        <end position="48"/>
    </location>
</feature>
<comment type="similarity">
    <text evidence="2">Belongs to the nematode receptor-like protein sre family.</text>
</comment>
<feature type="transmembrane region" description="Helical" evidence="6">
    <location>
        <begin position="226"/>
        <end position="249"/>
    </location>
</feature>
<dbReference type="Proteomes" id="UP000887575">
    <property type="component" value="Unassembled WGS sequence"/>
</dbReference>